<reference evidence="2 3" key="1">
    <citation type="submission" date="2018-06" db="EMBL/GenBank/DDBJ databases">
        <title>Echinicola strongylocentroti sp. nov., isolated from a sea urchin Strongylocentrotus intermedius.</title>
        <authorList>
            <person name="Bae S.S."/>
        </authorList>
    </citation>
    <scope>NUCLEOTIDE SEQUENCE [LARGE SCALE GENOMIC DNA]</scope>
    <source>
        <strain evidence="2 3">MEBiC08714</strain>
    </source>
</reference>
<dbReference type="Proteomes" id="UP000248688">
    <property type="component" value="Chromosome"/>
</dbReference>
<dbReference type="EMBL" id="CP030041">
    <property type="protein sequence ID" value="AWW29000.1"/>
    <property type="molecule type" value="Genomic_DNA"/>
</dbReference>
<feature type="compositionally biased region" description="Polar residues" evidence="1">
    <location>
        <begin position="47"/>
        <end position="66"/>
    </location>
</feature>
<evidence type="ECO:0000313" key="3">
    <source>
        <dbReference type="Proteomes" id="UP000248688"/>
    </source>
</evidence>
<sequence>MEEMDIDKLGFFIEEDIFLIPEDAKEILLADKFKDYSDDLPEDHSTASESLSDGSSPEQAQPNEESGASVALTYEGDFEKSLLVIHQDSPLSEELKGFLLKILRAVSYSLKDIALVSASQVSSLPVNTVQQLNPHKILVFGSLNHPIIQQKENNYEISSDGEVEYLFADSLPVIFEDQNLKKNLWNSLQAFFNINK</sequence>
<dbReference type="OrthoDB" id="824384at2"/>
<protein>
    <submittedName>
        <fullName evidence="2">Uncharacterized protein</fullName>
    </submittedName>
</protein>
<accession>A0A2Z4IDT2</accession>
<evidence type="ECO:0000313" key="2">
    <source>
        <dbReference type="EMBL" id="AWW29000.1"/>
    </source>
</evidence>
<organism evidence="2 3">
    <name type="scientific">Echinicola strongylocentroti</name>
    <dbReference type="NCBI Taxonomy" id="1795355"/>
    <lineage>
        <taxon>Bacteria</taxon>
        <taxon>Pseudomonadati</taxon>
        <taxon>Bacteroidota</taxon>
        <taxon>Cytophagia</taxon>
        <taxon>Cytophagales</taxon>
        <taxon>Cyclobacteriaceae</taxon>
        <taxon>Echinicola</taxon>
    </lineage>
</organism>
<proteinExistence type="predicted"/>
<evidence type="ECO:0000256" key="1">
    <source>
        <dbReference type="SAM" id="MobiDB-lite"/>
    </source>
</evidence>
<keyword evidence="3" id="KW-1185">Reference proteome</keyword>
<dbReference type="AlphaFoldDB" id="A0A2Z4IDT2"/>
<feature type="region of interest" description="Disordered" evidence="1">
    <location>
        <begin position="39"/>
        <end position="67"/>
    </location>
</feature>
<name>A0A2Z4IDT2_9BACT</name>
<gene>
    <name evidence="2" type="ORF">DN752_01975</name>
</gene>
<dbReference type="KEGG" id="est:DN752_01975"/>